<evidence type="ECO:0000313" key="3">
    <source>
        <dbReference type="Proteomes" id="UP000000600"/>
    </source>
</evidence>
<keyword evidence="1" id="KW-0812">Transmembrane</keyword>
<dbReference type="InParanoid" id="A0DZY0"/>
<name>A0DZY0_PARTE</name>
<protein>
    <submittedName>
        <fullName evidence="2">Uncharacterized protein</fullName>
    </submittedName>
</protein>
<proteinExistence type="predicted"/>
<dbReference type="OrthoDB" id="299887at2759"/>
<gene>
    <name evidence="2" type="ORF">GSPATT00021765001</name>
</gene>
<evidence type="ECO:0000313" key="2">
    <source>
        <dbReference type="EMBL" id="CAK88597.1"/>
    </source>
</evidence>
<dbReference type="OMA" id="TKRMDCF"/>
<accession>A0DZY0</accession>
<dbReference type="EMBL" id="CT868650">
    <property type="protein sequence ID" value="CAK88597.1"/>
    <property type="molecule type" value="Genomic_DNA"/>
</dbReference>
<keyword evidence="3" id="KW-1185">Reference proteome</keyword>
<sequence length="373" mass="44429">MLQNLECNNIQKLKFNKYLIIISNIIFIIIYILQLIKKFLMINQTIIKILNTNNVNLAESALQLEKAGIQNVFNYLSKSDVTKIVFPEQVIKLLCVFHFMIQKKTLDVQVFQECNIYWITNVLNNSFIMERLSTEMSSSSTFARSSQFSSMRSSQQQTDRNLPNFQTETKSQKVHTKRMDCFQSYSEKQQTERHIIREPLSYQSMLQLYYTYLKRVCHYSSSGIPIIELYVIQNICSMGLRIIEGQKCPKLDFCFQLILKDLEQFQSQQIDYLKELIIDLKDKNKEQMFDLFEIYKLLCLNGKQIKFFGVLNKLTINQQKLKGFKKECKEFVIECKQHLRKVKLQQNQDRLSVSEFKTDNFFEYERKQVYHNY</sequence>
<organism evidence="2 3">
    <name type="scientific">Paramecium tetraurelia</name>
    <dbReference type="NCBI Taxonomy" id="5888"/>
    <lineage>
        <taxon>Eukaryota</taxon>
        <taxon>Sar</taxon>
        <taxon>Alveolata</taxon>
        <taxon>Ciliophora</taxon>
        <taxon>Intramacronucleata</taxon>
        <taxon>Oligohymenophorea</taxon>
        <taxon>Peniculida</taxon>
        <taxon>Parameciidae</taxon>
        <taxon>Paramecium</taxon>
    </lineage>
</organism>
<dbReference type="Proteomes" id="UP000000600">
    <property type="component" value="Unassembled WGS sequence"/>
</dbReference>
<dbReference type="KEGG" id="ptm:GSPATT00021765001"/>
<dbReference type="HOGENOM" id="CLU_907489_0_0_1"/>
<dbReference type="RefSeq" id="XP_001455994.1">
    <property type="nucleotide sequence ID" value="XM_001455957.1"/>
</dbReference>
<keyword evidence="1" id="KW-0472">Membrane</keyword>
<dbReference type="GeneID" id="5041779"/>
<evidence type="ECO:0000256" key="1">
    <source>
        <dbReference type="SAM" id="Phobius"/>
    </source>
</evidence>
<keyword evidence="1" id="KW-1133">Transmembrane helix</keyword>
<reference evidence="2 3" key="1">
    <citation type="journal article" date="2006" name="Nature">
        <title>Global trends of whole-genome duplications revealed by the ciliate Paramecium tetraurelia.</title>
        <authorList>
            <consortium name="Genoscope"/>
            <person name="Aury J.-M."/>
            <person name="Jaillon O."/>
            <person name="Duret L."/>
            <person name="Noel B."/>
            <person name="Jubin C."/>
            <person name="Porcel B.M."/>
            <person name="Segurens B."/>
            <person name="Daubin V."/>
            <person name="Anthouard V."/>
            <person name="Aiach N."/>
            <person name="Arnaiz O."/>
            <person name="Billaut A."/>
            <person name="Beisson J."/>
            <person name="Blanc I."/>
            <person name="Bouhouche K."/>
            <person name="Camara F."/>
            <person name="Duharcourt S."/>
            <person name="Guigo R."/>
            <person name="Gogendeau D."/>
            <person name="Katinka M."/>
            <person name="Keller A.-M."/>
            <person name="Kissmehl R."/>
            <person name="Klotz C."/>
            <person name="Koll F."/>
            <person name="Le Moue A."/>
            <person name="Lepere C."/>
            <person name="Malinsky S."/>
            <person name="Nowacki M."/>
            <person name="Nowak J.K."/>
            <person name="Plattner H."/>
            <person name="Poulain J."/>
            <person name="Ruiz F."/>
            <person name="Serrano V."/>
            <person name="Zagulski M."/>
            <person name="Dessen P."/>
            <person name="Betermier M."/>
            <person name="Weissenbach J."/>
            <person name="Scarpelli C."/>
            <person name="Schachter V."/>
            <person name="Sperling L."/>
            <person name="Meyer E."/>
            <person name="Cohen J."/>
            <person name="Wincker P."/>
        </authorList>
    </citation>
    <scope>NUCLEOTIDE SEQUENCE [LARGE SCALE GENOMIC DNA]</scope>
    <source>
        <strain evidence="2 3">Stock d4-2</strain>
    </source>
</reference>
<dbReference type="AlphaFoldDB" id="A0DZY0"/>
<feature type="transmembrane region" description="Helical" evidence="1">
    <location>
        <begin position="18"/>
        <end position="36"/>
    </location>
</feature>